<feature type="compositionally biased region" description="Polar residues" evidence="5">
    <location>
        <begin position="346"/>
        <end position="361"/>
    </location>
</feature>
<protein>
    <recommendedName>
        <fullName evidence="6">UPF3 domain-containing protein</fullName>
    </recommendedName>
</protein>
<proteinExistence type="inferred from homology"/>
<comment type="similarity">
    <text evidence="2">Belongs to the RENT3 family.</text>
</comment>
<gene>
    <name evidence="7" type="ORF">BN9_059520</name>
</gene>
<dbReference type="GO" id="GO:0005737">
    <property type="term" value="C:cytoplasm"/>
    <property type="evidence" value="ECO:0007669"/>
    <property type="project" value="TreeGrafter"/>
</dbReference>
<feature type="compositionally biased region" description="Polar residues" evidence="5">
    <location>
        <begin position="1"/>
        <end position="10"/>
    </location>
</feature>
<organism evidence="7 8">
    <name type="scientific">Albugo candida</name>
    <dbReference type="NCBI Taxonomy" id="65357"/>
    <lineage>
        <taxon>Eukaryota</taxon>
        <taxon>Sar</taxon>
        <taxon>Stramenopiles</taxon>
        <taxon>Oomycota</taxon>
        <taxon>Peronosporomycetes</taxon>
        <taxon>Albuginales</taxon>
        <taxon>Albuginaceae</taxon>
        <taxon>Albugo</taxon>
    </lineage>
</organism>
<dbReference type="GO" id="GO:0003729">
    <property type="term" value="F:mRNA binding"/>
    <property type="evidence" value="ECO:0007669"/>
    <property type="project" value="TreeGrafter"/>
</dbReference>
<evidence type="ECO:0000256" key="2">
    <source>
        <dbReference type="ARBA" id="ARBA00005991"/>
    </source>
</evidence>
<evidence type="ECO:0000256" key="5">
    <source>
        <dbReference type="SAM" id="MobiDB-lite"/>
    </source>
</evidence>
<dbReference type="Gene3D" id="3.30.70.330">
    <property type="match status" value="1"/>
</dbReference>
<evidence type="ECO:0000313" key="8">
    <source>
        <dbReference type="Proteomes" id="UP000053237"/>
    </source>
</evidence>
<name>A0A024GEZ1_9STRA</name>
<feature type="region of interest" description="Disordered" evidence="5">
    <location>
        <begin position="1"/>
        <end position="25"/>
    </location>
</feature>
<keyword evidence="4" id="KW-0539">Nucleus</keyword>
<dbReference type="Proteomes" id="UP000053237">
    <property type="component" value="Unassembled WGS sequence"/>
</dbReference>
<dbReference type="AlphaFoldDB" id="A0A024GEZ1"/>
<dbReference type="GO" id="GO:0000184">
    <property type="term" value="P:nuclear-transcribed mRNA catabolic process, nonsense-mediated decay"/>
    <property type="evidence" value="ECO:0007669"/>
    <property type="project" value="UniProtKB-KW"/>
</dbReference>
<evidence type="ECO:0000256" key="3">
    <source>
        <dbReference type="ARBA" id="ARBA00023161"/>
    </source>
</evidence>
<dbReference type="InterPro" id="IPR035979">
    <property type="entry name" value="RBD_domain_sf"/>
</dbReference>
<dbReference type="GO" id="GO:0045727">
    <property type="term" value="P:positive regulation of translation"/>
    <property type="evidence" value="ECO:0007669"/>
    <property type="project" value="TreeGrafter"/>
</dbReference>
<feature type="domain" description="UPF3" evidence="6">
    <location>
        <begin position="103"/>
        <end position="261"/>
    </location>
</feature>
<dbReference type="Pfam" id="PF03467">
    <property type="entry name" value="Smg4_UPF3"/>
    <property type="match status" value="1"/>
</dbReference>
<keyword evidence="8" id="KW-1185">Reference proteome</keyword>
<keyword evidence="3" id="KW-0866">Nonsense-mediated mRNA decay</keyword>
<dbReference type="OrthoDB" id="18087at2759"/>
<dbReference type="InterPro" id="IPR012677">
    <property type="entry name" value="Nucleotide-bd_a/b_plait_sf"/>
</dbReference>
<dbReference type="InterPro" id="IPR005120">
    <property type="entry name" value="UPF3_dom"/>
</dbReference>
<accession>A0A024GEZ1</accession>
<dbReference type="GO" id="GO:0005730">
    <property type="term" value="C:nucleolus"/>
    <property type="evidence" value="ECO:0007669"/>
    <property type="project" value="TreeGrafter"/>
</dbReference>
<evidence type="ECO:0000256" key="4">
    <source>
        <dbReference type="ARBA" id="ARBA00023242"/>
    </source>
</evidence>
<evidence type="ECO:0000256" key="1">
    <source>
        <dbReference type="ARBA" id="ARBA00004123"/>
    </source>
</evidence>
<feature type="region of interest" description="Disordered" evidence="5">
    <location>
        <begin position="273"/>
        <end position="408"/>
    </location>
</feature>
<dbReference type="InParanoid" id="A0A024GEZ1"/>
<comment type="subcellular location">
    <subcellularLocation>
        <location evidence="1">Nucleus</location>
    </subcellularLocation>
</comment>
<evidence type="ECO:0000259" key="6">
    <source>
        <dbReference type="Pfam" id="PF03467"/>
    </source>
</evidence>
<evidence type="ECO:0000313" key="7">
    <source>
        <dbReference type="EMBL" id="CCI45105.1"/>
    </source>
</evidence>
<dbReference type="InterPro" id="IPR039722">
    <property type="entry name" value="Upf3"/>
</dbReference>
<comment type="caution">
    <text evidence="7">The sequence shown here is derived from an EMBL/GenBank/DDBJ whole genome shotgun (WGS) entry which is preliminary data.</text>
</comment>
<dbReference type="PANTHER" id="PTHR13112">
    <property type="entry name" value="UPF3 REGULATOR OF NONSENSE TRANSCRIPTS-LIKE PROTEIN"/>
    <property type="match status" value="1"/>
</dbReference>
<reference evidence="7 8" key="1">
    <citation type="submission" date="2012-05" db="EMBL/GenBank/DDBJ databases">
        <title>Recombination and specialization in a pathogen metapopulation.</title>
        <authorList>
            <person name="Gardiner A."/>
            <person name="Kemen E."/>
            <person name="Schultz-Larsen T."/>
            <person name="MacLean D."/>
            <person name="Van Oosterhout C."/>
            <person name="Jones J.D.G."/>
        </authorList>
    </citation>
    <scope>NUCLEOTIDE SEQUENCE [LARGE SCALE GENOMIC DNA]</scope>
    <source>
        <strain evidence="7 8">Ac Nc2</strain>
    </source>
</reference>
<dbReference type="STRING" id="65357.A0A024GEZ1"/>
<sequence length="408" mass="46520">METNRPSGKPQSRGGRGRIEKEESFETIKGSSVQEFIPAAHKAIEQQRTTRTKTSNIERVLLSRSAAKYKKADAKKRKNAAKWRGNSLNTDSRISRYKETTSPCKVLIRNIPPSVSFDEMREILTPYDISDKMIWRYVMGKTRMNERPCTTGRMYLDFRSDTAKAVDFIASLNGYAIECTQKGLNWKNSHIAYHISSFVVDSKRNLEVAYAPSRRLPGDRKRRDTNAEEIFQDQSYLDFIEALNAPAQKPSVDSTSQEVERIEQPIPALVQFLNEKKGRERPRKGNNFDKKKPTTKHFRKHEDSKTKKSKSIKNDTQTVESKDKIEKAKTRKPSRRQESKSDIKANMTTNICLHNGANKTEANVKPLQSAGSKSGTYSKHKDSQSEKTRKKVFAPKSRAATEPQSLLV</sequence>
<dbReference type="SUPFAM" id="SSF54928">
    <property type="entry name" value="RNA-binding domain, RBD"/>
    <property type="match status" value="1"/>
</dbReference>
<dbReference type="EMBL" id="CAIX01000088">
    <property type="protein sequence ID" value="CCI45105.1"/>
    <property type="molecule type" value="Genomic_DNA"/>
</dbReference>
<dbReference type="PANTHER" id="PTHR13112:SF0">
    <property type="entry name" value="FI21285P1"/>
    <property type="match status" value="1"/>
</dbReference>